<feature type="compositionally biased region" description="Basic and acidic residues" evidence="1">
    <location>
        <begin position="204"/>
        <end position="214"/>
    </location>
</feature>
<organism evidence="2 3">
    <name type="scientific">Mytilus coruscus</name>
    <name type="common">Sea mussel</name>
    <dbReference type="NCBI Taxonomy" id="42192"/>
    <lineage>
        <taxon>Eukaryota</taxon>
        <taxon>Metazoa</taxon>
        <taxon>Spiralia</taxon>
        <taxon>Lophotrochozoa</taxon>
        <taxon>Mollusca</taxon>
        <taxon>Bivalvia</taxon>
        <taxon>Autobranchia</taxon>
        <taxon>Pteriomorphia</taxon>
        <taxon>Mytilida</taxon>
        <taxon>Mytiloidea</taxon>
        <taxon>Mytilidae</taxon>
        <taxon>Mytilinae</taxon>
        <taxon>Mytilus</taxon>
    </lineage>
</organism>
<feature type="region of interest" description="Disordered" evidence="1">
    <location>
        <begin position="182"/>
        <end position="215"/>
    </location>
</feature>
<dbReference type="AlphaFoldDB" id="A0A6J8EUS1"/>
<evidence type="ECO:0000313" key="3">
    <source>
        <dbReference type="Proteomes" id="UP000507470"/>
    </source>
</evidence>
<dbReference type="EMBL" id="CACVKT020009964">
    <property type="protein sequence ID" value="CAC5424210.1"/>
    <property type="molecule type" value="Genomic_DNA"/>
</dbReference>
<dbReference type="Proteomes" id="UP000507470">
    <property type="component" value="Unassembled WGS sequence"/>
</dbReference>
<sequence length="238" mass="26885">MGPPRVGNDDNGNDDPEDGGGSDDDDDENGPDWFFRPFHYRKNVINVMTDEISDDSEECRSSSGGDCRKDDDFDGAHFSSGNVPNVEITVNDSSDDVFDMRPIFLAVLEENETITPKTNPKVDVPGGGVIYKSTLVSLLNEDLLPSHDKQRQQYKEKDPLTETEERVVQLFSDYAVLDKPNQSYKISQKRKTPDEDSLTSVNTNDHDDHDEIRTVVRLSPSEDGIRRSQRVKTVKWFL</sequence>
<feature type="compositionally biased region" description="Acidic residues" evidence="1">
    <location>
        <begin position="11"/>
        <end position="30"/>
    </location>
</feature>
<protein>
    <submittedName>
        <fullName evidence="2">Uncharacterized protein</fullName>
    </submittedName>
</protein>
<accession>A0A6J8EUS1</accession>
<feature type="region of interest" description="Disordered" evidence="1">
    <location>
        <begin position="1"/>
        <end position="34"/>
    </location>
</feature>
<keyword evidence="3" id="KW-1185">Reference proteome</keyword>
<name>A0A6J8EUS1_MYTCO</name>
<reference evidence="2 3" key="1">
    <citation type="submission" date="2020-06" db="EMBL/GenBank/DDBJ databases">
        <authorList>
            <person name="Li R."/>
            <person name="Bekaert M."/>
        </authorList>
    </citation>
    <scope>NUCLEOTIDE SEQUENCE [LARGE SCALE GENOMIC DNA]</scope>
    <source>
        <strain evidence="3">wild</strain>
    </source>
</reference>
<evidence type="ECO:0000256" key="1">
    <source>
        <dbReference type="SAM" id="MobiDB-lite"/>
    </source>
</evidence>
<proteinExistence type="predicted"/>
<feature type="region of interest" description="Disordered" evidence="1">
    <location>
        <begin position="52"/>
        <end position="73"/>
    </location>
</feature>
<gene>
    <name evidence="2" type="ORF">MCOR_56134</name>
</gene>
<evidence type="ECO:0000313" key="2">
    <source>
        <dbReference type="EMBL" id="CAC5424210.1"/>
    </source>
</evidence>